<dbReference type="AlphaFoldDB" id="A0A3E0I7H3"/>
<dbReference type="EMBL" id="QUNS01000002">
    <property type="protein sequence ID" value="REH54693.1"/>
    <property type="molecule type" value="Genomic_DNA"/>
</dbReference>
<protein>
    <submittedName>
        <fullName evidence="5">AraC family transcriptional regulator</fullName>
    </submittedName>
</protein>
<comment type="caution">
    <text evidence="5">The sequence shown here is derived from an EMBL/GenBank/DDBJ whole genome shotgun (WGS) entry which is preliminary data.</text>
</comment>
<organism evidence="5 6">
    <name type="scientific">Tenacibaculum gallaicum</name>
    <dbReference type="NCBI Taxonomy" id="561505"/>
    <lineage>
        <taxon>Bacteria</taxon>
        <taxon>Pseudomonadati</taxon>
        <taxon>Bacteroidota</taxon>
        <taxon>Flavobacteriia</taxon>
        <taxon>Flavobacteriales</taxon>
        <taxon>Flavobacteriaceae</taxon>
        <taxon>Tenacibaculum</taxon>
    </lineage>
</organism>
<dbReference type="Proteomes" id="UP000256884">
    <property type="component" value="Unassembled WGS sequence"/>
</dbReference>
<dbReference type="PROSITE" id="PS01124">
    <property type="entry name" value="HTH_ARAC_FAMILY_2"/>
    <property type="match status" value="1"/>
</dbReference>
<keyword evidence="3" id="KW-0804">Transcription</keyword>
<feature type="domain" description="HTH araC/xylS-type" evidence="4">
    <location>
        <begin position="196"/>
        <end position="270"/>
    </location>
</feature>
<evidence type="ECO:0000256" key="1">
    <source>
        <dbReference type="ARBA" id="ARBA00023015"/>
    </source>
</evidence>
<dbReference type="PANTHER" id="PTHR46796">
    <property type="entry name" value="HTH-TYPE TRANSCRIPTIONAL ACTIVATOR RHAS-RELATED"/>
    <property type="match status" value="1"/>
</dbReference>
<dbReference type="Pfam" id="PF20240">
    <property type="entry name" value="DUF6597"/>
    <property type="match status" value="1"/>
</dbReference>
<dbReference type="RefSeq" id="WP_211321885.1">
    <property type="nucleotide sequence ID" value="NZ_QUNS01000002.1"/>
</dbReference>
<keyword evidence="6" id="KW-1185">Reference proteome</keyword>
<dbReference type="InterPro" id="IPR046532">
    <property type="entry name" value="DUF6597"/>
</dbReference>
<evidence type="ECO:0000259" key="4">
    <source>
        <dbReference type="PROSITE" id="PS01124"/>
    </source>
</evidence>
<dbReference type="GO" id="GO:0003700">
    <property type="term" value="F:DNA-binding transcription factor activity"/>
    <property type="evidence" value="ECO:0007669"/>
    <property type="project" value="InterPro"/>
</dbReference>
<dbReference type="InterPro" id="IPR018060">
    <property type="entry name" value="HTH_AraC"/>
</dbReference>
<dbReference type="SMART" id="SM00342">
    <property type="entry name" value="HTH_ARAC"/>
    <property type="match status" value="1"/>
</dbReference>
<proteinExistence type="predicted"/>
<sequence>MTSFQSIKNFYKPIQPSVNSKTNNISYIELKPDIRLENYIYCFWQLKTKEPLQNPFSYRVVSDGCIDIFFNKKHISESFIMGFCRKYVEFPIGNDFDYIGIRFFPSVFPLLFKINAKELSNQSQELKLFLPHLSEWIQTTISSRSSLESIVKLLNFRFINLTQSQSIQNDSRFFKALSLIFHHKGYLDIEKDLNTGLSTRQLQRVFNYYIGTTPKAFSNVVRFQQVLNETTSTQSLKNNKLYLDLGFFDQAHFIKHFKTFYGVPPSKALF</sequence>
<name>A0A3E0I7H3_9FLAO</name>
<evidence type="ECO:0000313" key="6">
    <source>
        <dbReference type="Proteomes" id="UP000256884"/>
    </source>
</evidence>
<evidence type="ECO:0000313" key="5">
    <source>
        <dbReference type="EMBL" id="REH54693.1"/>
    </source>
</evidence>
<keyword evidence="2" id="KW-0238">DNA-binding</keyword>
<reference evidence="5 6" key="1">
    <citation type="submission" date="2018-08" db="EMBL/GenBank/DDBJ databases">
        <title>Genomic Encyclopedia of Type Strains, Phase IV (KMG-IV): sequencing the most valuable type-strain genomes for metagenomic binning, comparative biology and taxonomic classification.</title>
        <authorList>
            <person name="Goeker M."/>
        </authorList>
    </citation>
    <scope>NUCLEOTIDE SEQUENCE [LARGE SCALE GENOMIC DNA]</scope>
    <source>
        <strain evidence="5 6">DSM 18841</strain>
    </source>
</reference>
<evidence type="ECO:0000256" key="3">
    <source>
        <dbReference type="ARBA" id="ARBA00023163"/>
    </source>
</evidence>
<dbReference type="GO" id="GO:0043565">
    <property type="term" value="F:sequence-specific DNA binding"/>
    <property type="evidence" value="ECO:0007669"/>
    <property type="project" value="InterPro"/>
</dbReference>
<dbReference type="Pfam" id="PF12833">
    <property type="entry name" value="HTH_18"/>
    <property type="match status" value="1"/>
</dbReference>
<dbReference type="Gene3D" id="1.10.10.60">
    <property type="entry name" value="Homeodomain-like"/>
    <property type="match status" value="1"/>
</dbReference>
<gene>
    <name evidence="5" type="ORF">C7448_102216</name>
</gene>
<accession>A0A3E0I7H3</accession>
<keyword evidence="1" id="KW-0805">Transcription regulation</keyword>
<dbReference type="PANTHER" id="PTHR46796:SF13">
    <property type="entry name" value="HTH-TYPE TRANSCRIPTIONAL ACTIVATOR RHAS"/>
    <property type="match status" value="1"/>
</dbReference>
<evidence type="ECO:0000256" key="2">
    <source>
        <dbReference type="ARBA" id="ARBA00023125"/>
    </source>
</evidence>
<dbReference type="InterPro" id="IPR050204">
    <property type="entry name" value="AraC_XylS_family_regulators"/>
</dbReference>